<dbReference type="EMBL" id="BMFK01000001">
    <property type="protein sequence ID" value="GGE58732.1"/>
    <property type="molecule type" value="Genomic_DNA"/>
</dbReference>
<dbReference type="AlphaFoldDB" id="A0A917AK91"/>
<sequence length="111" mass="12499">MESVLKDVMGDESVAVDVQKKHISVTTIIIRILMYIAGACGVVGSWLLFMTIKGIVVAIPLFFLSIKILDLARVKYKLACPHCDTERAVKSNAEHYLCKQCRKITFVNWIK</sequence>
<evidence type="ECO:0000313" key="2">
    <source>
        <dbReference type="EMBL" id="GGE58732.1"/>
    </source>
</evidence>
<accession>A0A917AK91</accession>
<dbReference type="RefSeq" id="WP_188386986.1">
    <property type="nucleotide sequence ID" value="NZ_BMFK01000001.1"/>
</dbReference>
<keyword evidence="1" id="KW-0812">Transmembrane</keyword>
<keyword evidence="1" id="KW-1133">Transmembrane helix</keyword>
<keyword evidence="3" id="KW-1185">Reference proteome</keyword>
<evidence type="ECO:0000313" key="3">
    <source>
        <dbReference type="Proteomes" id="UP000605259"/>
    </source>
</evidence>
<organism evidence="2 3">
    <name type="scientific">Priestia taiwanensis</name>
    <dbReference type="NCBI Taxonomy" id="1347902"/>
    <lineage>
        <taxon>Bacteria</taxon>
        <taxon>Bacillati</taxon>
        <taxon>Bacillota</taxon>
        <taxon>Bacilli</taxon>
        <taxon>Bacillales</taxon>
        <taxon>Bacillaceae</taxon>
        <taxon>Priestia</taxon>
    </lineage>
</organism>
<reference evidence="2" key="1">
    <citation type="journal article" date="2014" name="Int. J. Syst. Evol. Microbiol.">
        <title>Complete genome sequence of Corynebacterium casei LMG S-19264T (=DSM 44701T), isolated from a smear-ripened cheese.</title>
        <authorList>
            <consortium name="US DOE Joint Genome Institute (JGI-PGF)"/>
            <person name="Walter F."/>
            <person name="Albersmeier A."/>
            <person name="Kalinowski J."/>
            <person name="Ruckert C."/>
        </authorList>
    </citation>
    <scope>NUCLEOTIDE SEQUENCE</scope>
    <source>
        <strain evidence="2">CGMCC 1.12698</strain>
    </source>
</reference>
<name>A0A917AK91_9BACI</name>
<protein>
    <submittedName>
        <fullName evidence="2">Uncharacterized protein</fullName>
    </submittedName>
</protein>
<comment type="caution">
    <text evidence="2">The sequence shown here is derived from an EMBL/GenBank/DDBJ whole genome shotgun (WGS) entry which is preliminary data.</text>
</comment>
<reference evidence="2" key="2">
    <citation type="submission" date="2020-09" db="EMBL/GenBank/DDBJ databases">
        <authorList>
            <person name="Sun Q."/>
            <person name="Zhou Y."/>
        </authorList>
    </citation>
    <scope>NUCLEOTIDE SEQUENCE</scope>
    <source>
        <strain evidence="2">CGMCC 1.12698</strain>
    </source>
</reference>
<keyword evidence="1" id="KW-0472">Membrane</keyword>
<gene>
    <name evidence="2" type="ORF">GCM10007140_06370</name>
</gene>
<evidence type="ECO:0000256" key="1">
    <source>
        <dbReference type="SAM" id="Phobius"/>
    </source>
</evidence>
<feature type="transmembrane region" description="Helical" evidence="1">
    <location>
        <begin position="28"/>
        <end position="49"/>
    </location>
</feature>
<proteinExistence type="predicted"/>
<dbReference type="Proteomes" id="UP000605259">
    <property type="component" value="Unassembled WGS sequence"/>
</dbReference>
<feature type="transmembrane region" description="Helical" evidence="1">
    <location>
        <begin position="55"/>
        <end position="72"/>
    </location>
</feature>